<dbReference type="EnsemblMetazoa" id="G4048.4">
    <property type="protein sequence ID" value="G4048.4:cds"/>
    <property type="gene ID" value="G4048"/>
</dbReference>
<dbReference type="RefSeq" id="XP_011444930.1">
    <property type="nucleotide sequence ID" value="XM_011446628.4"/>
</dbReference>
<evidence type="ECO:0000313" key="3">
    <source>
        <dbReference type="Proteomes" id="UP000005408"/>
    </source>
</evidence>
<dbReference type="Proteomes" id="UP000005408">
    <property type="component" value="Unassembled WGS sequence"/>
</dbReference>
<dbReference type="Gene3D" id="3.80.10.10">
    <property type="entry name" value="Ribonuclease Inhibitor"/>
    <property type="match status" value="1"/>
</dbReference>
<keyword evidence="3" id="KW-1185">Reference proteome</keyword>
<feature type="region of interest" description="Disordered" evidence="1">
    <location>
        <begin position="186"/>
        <end position="212"/>
    </location>
</feature>
<dbReference type="InterPro" id="IPR042655">
    <property type="entry name" value="LRC72"/>
</dbReference>
<dbReference type="PANTHER" id="PTHR46759:SF1">
    <property type="entry name" value="LEUCINE-RICH REPEAT-CONTAINING PROTEIN 72"/>
    <property type="match status" value="1"/>
</dbReference>
<accession>A0A8W8MV26</accession>
<organism evidence="2 3">
    <name type="scientific">Magallana gigas</name>
    <name type="common">Pacific oyster</name>
    <name type="synonym">Crassostrea gigas</name>
    <dbReference type="NCBI Taxonomy" id="29159"/>
    <lineage>
        <taxon>Eukaryota</taxon>
        <taxon>Metazoa</taxon>
        <taxon>Spiralia</taxon>
        <taxon>Lophotrochozoa</taxon>
        <taxon>Mollusca</taxon>
        <taxon>Bivalvia</taxon>
        <taxon>Autobranchia</taxon>
        <taxon>Pteriomorphia</taxon>
        <taxon>Ostreida</taxon>
        <taxon>Ostreoidea</taxon>
        <taxon>Ostreidae</taxon>
        <taxon>Magallana</taxon>
    </lineage>
</organism>
<evidence type="ECO:0000256" key="1">
    <source>
        <dbReference type="SAM" id="MobiDB-lite"/>
    </source>
</evidence>
<name>A0A8W8MV26_MAGGI</name>
<dbReference type="OMA" id="DWGKMPT"/>
<dbReference type="PANTHER" id="PTHR46759">
    <property type="entry name" value="LEUCINE-RICH REPEAT-CONTAINING PROTEIN 72"/>
    <property type="match status" value="1"/>
</dbReference>
<dbReference type="OrthoDB" id="10251250at2759"/>
<dbReference type="Pfam" id="PF14580">
    <property type="entry name" value="LRR_9"/>
    <property type="match status" value="1"/>
</dbReference>
<evidence type="ECO:0000313" key="2">
    <source>
        <dbReference type="EnsemblMetazoa" id="G4048.4:cds"/>
    </source>
</evidence>
<dbReference type="EnsemblMetazoa" id="G4048.1">
    <property type="protein sequence ID" value="G4048.1:cds"/>
    <property type="gene ID" value="G4048"/>
</dbReference>
<protein>
    <recommendedName>
        <fullName evidence="4">Leucine-rich repeat-containing protein 72</fullName>
    </recommendedName>
</protein>
<proteinExistence type="predicted"/>
<dbReference type="KEGG" id="crg:105340524"/>
<dbReference type="GeneID" id="105340524"/>
<dbReference type="InterPro" id="IPR032675">
    <property type="entry name" value="LRR_dom_sf"/>
</dbReference>
<dbReference type="SUPFAM" id="SSF52075">
    <property type="entry name" value="Outer arm dynein light chain 1"/>
    <property type="match status" value="1"/>
</dbReference>
<sequence length="266" mass="31247">MAGSEKAIEDYLKQRNITKEKDVEQLYLANKGLDEVANLGRYKFLRTLWLNGNRLRRVNFLNNNFHISELHLQDNQLVDITGAVGHLSCLRVLMLQNNQLTKLEKVVREFQKMLTLHTLNLFNNPVAQEPDYRIFVVNSIPSIQLLDRQEVSKKERDTARQIYDQEQEKIRETVAFGRRSEGPPTIYYSSSDKVHRSTSDTTDYGNSFLRDNPPYETMEDAINARRRKKSVTIYTSFDWSKLPVYEQRRQSDKPFDSPEIITHVYR</sequence>
<dbReference type="AlphaFoldDB" id="A0A8W8MV26"/>
<dbReference type="EnsemblMetazoa" id="G4048.3">
    <property type="protein sequence ID" value="G4048.3:cds"/>
    <property type="gene ID" value="G4048"/>
</dbReference>
<reference evidence="2" key="1">
    <citation type="submission" date="2022-08" db="UniProtKB">
        <authorList>
            <consortium name="EnsemblMetazoa"/>
        </authorList>
    </citation>
    <scope>IDENTIFICATION</scope>
    <source>
        <strain evidence="2">05x7-T-G4-1.051#20</strain>
    </source>
</reference>
<evidence type="ECO:0008006" key="4">
    <source>
        <dbReference type="Google" id="ProtNLM"/>
    </source>
</evidence>